<keyword evidence="2" id="KW-1185">Reference proteome</keyword>
<sequence length="347" mass="40358">MSIALLPDELLLEIFHVAFEQSCTKNATSPHIQDQRPLRLTLTLSQVDTRWKQICLGTQKFWSEIDITVDRPIGYKLPYLRYLLRRAWTLPISFTFWMKNSDTRWTSDSTNLNMTRCIQCVKRIDQVRIHWINFTQFQSDFLPYMDEKFPSGLVIRKLTGPPEHDALFRAPDPFQCGIWTTSCSIGADTDRIFDVFSPPGLQRLILDGVFLPNPVPTNQIPLEGLREFRVRQYHMEPTNVKVIWDVMKRAPNLEILDAHAAFFRKDTPTEPVWDPEWALPPLKELYLSSFTAISLFFQPYTPKFPQLRVLELEGAYIEEKQVIEQFIAGCSGLERLKVPPYSDDSDL</sequence>
<dbReference type="Proteomes" id="UP000007148">
    <property type="component" value="Unassembled WGS sequence"/>
</dbReference>
<gene>
    <name evidence="1" type="ORF">PIIN_07789</name>
</gene>
<proteinExistence type="predicted"/>
<dbReference type="InParanoid" id="G4TR92"/>
<dbReference type="HOGENOM" id="CLU_799538_0_0_1"/>
<evidence type="ECO:0000313" key="1">
    <source>
        <dbReference type="EMBL" id="CCA73835.1"/>
    </source>
</evidence>
<dbReference type="Gene3D" id="3.80.10.10">
    <property type="entry name" value="Ribonuclease Inhibitor"/>
    <property type="match status" value="1"/>
</dbReference>
<evidence type="ECO:0008006" key="3">
    <source>
        <dbReference type="Google" id="ProtNLM"/>
    </source>
</evidence>
<accession>G4TR92</accession>
<dbReference type="Gene3D" id="1.20.1280.50">
    <property type="match status" value="1"/>
</dbReference>
<protein>
    <recommendedName>
        <fullName evidence="3">F-box domain-containing protein</fullName>
    </recommendedName>
</protein>
<evidence type="ECO:0000313" key="2">
    <source>
        <dbReference type="Proteomes" id="UP000007148"/>
    </source>
</evidence>
<organism evidence="1 2">
    <name type="scientific">Serendipita indica (strain DSM 11827)</name>
    <name type="common">Root endophyte fungus</name>
    <name type="synonym">Piriformospora indica</name>
    <dbReference type="NCBI Taxonomy" id="1109443"/>
    <lineage>
        <taxon>Eukaryota</taxon>
        <taxon>Fungi</taxon>
        <taxon>Dikarya</taxon>
        <taxon>Basidiomycota</taxon>
        <taxon>Agaricomycotina</taxon>
        <taxon>Agaricomycetes</taxon>
        <taxon>Sebacinales</taxon>
        <taxon>Serendipitaceae</taxon>
        <taxon>Serendipita</taxon>
    </lineage>
</organism>
<dbReference type="SUPFAM" id="SSF52047">
    <property type="entry name" value="RNI-like"/>
    <property type="match status" value="1"/>
</dbReference>
<reference evidence="1 2" key="1">
    <citation type="journal article" date="2011" name="PLoS Pathog.">
        <title>Endophytic Life Strategies Decoded by Genome and Transcriptome Analyses of the Mutualistic Root Symbiont Piriformospora indica.</title>
        <authorList>
            <person name="Zuccaro A."/>
            <person name="Lahrmann U."/>
            <person name="Guldener U."/>
            <person name="Langen G."/>
            <person name="Pfiffi S."/>
            <person name="Biedenkopf D."/>
            <person name="Wong P."/>
            <person name="Samans B."/>
            <person name="Grimm C."/>
            <person name="Basiewicz M."/>
            <person name="Murat C."/>
            <person name="Martin F."/>
            <person name="Kogel K.H."/>
        </authorList>
    </citation>
    <scope>NUCLEOTIDE SEQUENCE [LARGE SCALE GENOMIC DNA]</scope>
    <source>
        <strain evidence="1 2">DSM 11827</strain>
    </source>
</reference>
<dbReference type="AlphaFoldDB" id="G4TR92"/>
<comment type="caution">
    <text evidence="1">The sequence shown here is derived from an EMBL/GenBank/DDBJ whole genome shotgun (WGS) entry which is preliminary data.</text>
</comment>
<dbReference type="InterPro" id="IPR032675">
    <property type="entry name" value="LRR_dom_sf"/>
</dbReference>
<dbReference type="EMBL" id="CAFZ01000256">
    <property type="protein sequence ID" value="CCA73835.1"/>
    <property type="molecule type" value="Genomic_DNA"/>
</dbReference>
<name>G4TR92_SERID</name>